<evidence type="ECO:0000313" key="9">
    <source>
        <dbReference type="EMBL" id="HGM59036.1"/>
    </source>
</evidence>
<dbReference type="SUPFAM" id="SSF55979">
    <property type="entry name" value="DNA clamp"/>
    <property type="match status" value="2"/>
</dbReference>
<dbReference type="InterPro" id="IPR046938">
    <property type="entry name" value="DNA_clamp_sf"/>
</dbReference>
<evidence type="ECO:0000256" key="1">
    <source>
        <dbReference type="ARBA" id="ARBA00010462"/>
    </source>
</evidence>
<reference evidence="9" key="1">
    <citation type="journal article" date="2020" name="mSystems">
        <title>Genome- and Community-Level Interaction Insights into Carbon Utilization and Element Cycling Functions of Hydrothermarchaeota in Hydrothermal Sediment.</title>
        <authorList>
            <person name="Zhou Z."/>
            <person name="Liu Y."/>
            <person name="Xu W."/>
            <person name="Pan J."/>
            <person name="Luo Z.H."/>
            <person name="Li M."/>
        </authorList>
    </citation>
    <scope>NUCLEOTIDE SEQUENCE [LARGE SCALE GENOMIC DNA]</scope>
    <source>
        <strain evidence="9">SpSt-642</strain>
    </source>
</reference>
<evidence type="ECO:0000259" key="7">
    <source>
        <dbReference type="Pfam" id="PF00705"/>
    </source>
</evidence>
<protein>
    <recommendedName>
        <fullName evidence="4">DNA polymerase sliding clamp</fullName>
    </recommendedName>
    <alternativeName>
        <fullName evidence="4">Proliferating cell nuclear antigen homolog</fullName>
        <shortName evidence="4">PCNA</shortName>
    </alternativeName>
</protein>
<dbReference type="AlphaFoldDB" id="A0A7C4D967"/>
<evidence type="ECO:0000256" key="5">
    <source>
        <dbReference type="RuleBase" id="RU003671"/>
    </source>
</evidence>
<evidence type="ECO:0000256" key="6">
    <source>
        <dbReference type="RuleBase" id="RU003673"/>
    </source>
</evidence>
<dbReference type="NCBIfam" id="NF002221">
    <property type="entry name" value="PRK01115.1-4"/>
    <property type="match status" value="1"/>
</dbReference>
<evidence type="ECO:0000256" key="2">
    <source>
        <dbReference type="ARBA" id="ARBA00022705"/>
    </source>
</evidence>
<feature type="domain" description="Proliferating cell nuclear antigen PCNA N-terminal" evidence="7">
    <location>
        <begin position="3"/>
        <end position="91"/>
    </location>
</feature>
<comment type="function">
    <text evidence="6">Sliding clamp subunit. Responsible for tethering the catalytic subunit of DNA polymerase to DNA during high-speed replication.</text>
</comment>
<evidence type="ECO:0000259" key="8">
    <source>
        <dbReference type="Pfam" id="PF02747"/>
    </source>
</evidence>
<feature type="domain" description="Proliferating cell nuclear antigen PCNA C-terminal" evidence="8">
    <location>
        <begin position="127"/>
        <end position="245"/>
    </location>
</feature>
<keyword evidence="3 4" id="KW-0238">DNA-binding</keyword>
<dbReference type="HAMAP" id="MF_00317">
    <property type="entry name" value="DNApol_clamp_arch"/>
    <property type="match status" value="1"/>
</dbReference>
<keyword evidence="2 4" id="KW-0235">DNA replication</keyword>
<dbReference type="GO" id="GO:0006272">
    <property type="term" value="P:leading strand elongation"/>
    <property type="evidence" value="ECO:0007669"/>
    <property type="project" value="TreeGrafter"/>
</dbReference>
<comment type="function">
    <text evidence="4">Sliding clamp subunit that acts as a moving platform for DNA processing. Responsible for tethering the catalytic subunit of DNA polymerase and other proteins to DNA during high-speed replication.</text>
</comment>
<sequence length="248" mass="27784">MKLRFVDARTWRYAIVAISKIVDEATYKFTEEGIVLRAIDPSRIVLVDFQIPRSSMILYEVKGVETVTVNMEDLAKIVRRAVKGDELELSTLEAGRLAVTFHGRGSRTFILPSLETTVEEAPELNIEFSVRAKFSPPVFRDIVKELEPVSDAIEFVTNRDENKIIARASSDVAEVEIEASIENGALIELEATENARAVYTIDYLKDITSAIQIAEELVFEYGTSIPCKITTRLPHGGLLTFYVAPRVE</sequence>
<comment type="caution">
    <text evidence="9">The sequence shown here is derived from an EMBL/GenBank/DDBJ whole genome shotgun (WGS) entry which is preliminary data.</text>
</comment>
<dbReference type="Pfam" id="PF00705">
    <property type="entry name" value="PCNA_N"/>
    <property type="match status" value="1"/>
</dbReference>
<evidence type="ECO:0000256" key="3">
    <source>
        <dbReference type="ARBA" id="ARBA00023125"/>
    </source>
</evidence>
<comment type="subunit">
    <text evidence="4">Homotrimer. The subunits circularize to form a toroid; DNA passes through its center. Replication factor C (RFC) is required to load the toroid on the DNA.</text>
</comment>
<dbReference type="GO" id="GO:0003677">
    <property type="term" value="F:DNA binding"/>
    <property type="evidence" value="ECO:0007669"/>
    <property type="project" value="UniProtKB-UniRule"/>
</dbReference>
<comment type="similarity">
    <text evidence="1 4 5">Belongs to the PCNA family.</text>
</comment>
<dbReference type="InterPro" id="IPR022648">
    <property type="entry name" value="Pr_cel_nuc_antig_N"/>
</dbReference>
<organism evidence="9">
    <name type="scientific">Staphylothermus marinus</name>
    <dbReference type="NCBI Taxonomy" id="2280"/>
    <lineage>
        <taxon>Archaea</taxon>
        <taxon>Thermoproteota</taxon>
        <taxon>Thermoprotei</taxon>
        <taxon>Desulfurococcales</taxon>
        <taxon>Desulfurococcaceae</taxon>
        <taxon>Staphylothermus</taxon>
    </lineage>
</organism>
<evidence type="ECO:0000256" key="4">
    <source>
        <dbReference type="HAMAP-Rule" id="MF_00317"/>
    </source>
</evidence>
<accession>A0A7C4D967</accession>
<dbReference type="InterPro" id="IPR022649">
    <property type="entry name" value="Pr_cel_nuc_antig_C"/>
</dbReference>
<dbReference type="PANTHER" id="PTHR11352:SF0">
    <property type="entry name" value="PROLIFERATING CELL NUCLEAR ANTIGEN"/>
    <property type="match status" value="1"/>
</dbReference>
<dbReference type="EMBL" id="DTBJ01000050">
    <property type="protein sequence ID" value="HGM59036.1"/>
    <property type="molecule type" value="Genomic_DNA"/>
</dbReference>
<dbReference type="CDD" id="cd00577">
    <property type="entry name" value="PCNA"/>
    <property type="match status" value="1"/>
</dbReference>
<gene>
    <name evidence="4" type="primary">pcn</name>
    <name evidence="9" type="ORF">ENU14_05595</name>
</gene>
<name>A0A7C4D967_STAMA</name>
<dbReference type="Gene3D" id="3.70.10.10">
    <property type="match status" value="1"/>
</dbReference>
<proteinExistence type="inferred from homology"/>
<dbReference type="PANTHER" id="PTHR11352">
    <property type="entry name" value="PROLIFERATING CELL NUCLEAR ANTIGEN"/>
    <property type="match status" value="1"/>
</dbReference>
<dbReference type="PRINTS" id="PR00339">
    <property type="entry name" value="PCNACYCLIN"/>
</dbReference>
<dbReference type="InterPro" id="IPR000730">
    <property type="entry name" value="Pr_cel_nuc_antig"/>
</dbReference>
<dbReference type="GO" id="GO:0006275">
    <property type="term" value="P:regulation of DNA replication"/>
    <property type="evidence" value="ECO:0007669"/>
    <property type="project" value="UniProtKB-UniRule"/>
</dbReference>
<dbReference type="GO" id="GO:0030337">
    <property type="term" value="F:DNA polymerase processivity factor activity"/>
    <property type="evidence" value="ECO:0007669"/>
    <property type="project" value="UniProtKB-UniRule"/>
</dbReference>
<dbReference type="Pfam" id="PF02747">
    <property type="entry name" value="PCNA_C"/>
    <property type="match status" value="1"/>
</dbReference>